<dbReference type="Proteomes" id="UP000244523">
    <property type="component" value="Unassembled WGS sequence"/>
</dbReference>
<evidence type="ECO:0000256" key="6">
    <source>
        <dbReference type="ARBA" id="ARBA00023136"/>
    </source>
</evidence>
<dbReference type="Gene3D" id="1.20.81.30">
    <property type="entry name" value="Type II secretion system (T2SS), domain F"/>
    <property type="match status" value="2"/>
</dbReference>
<dbReference type="PRINTS" id="PR00812">
    <property type="entry name" value="BCTERIALGSPF"/>
</dbReference>
<dbReference type="PANTHER" id="PTHR30012:SF0">
    <property type="entry name" value="TYPE II SECRETION SYSTEM PROTEIN F-RELATED"/>
    <property type="match status" value="1"/>
</dbReference>
<comment type="similarity">
    <text evidence="2">Belongs to the GSP F family.</text>
</comment>
<organism evidence="9 10">
    <name type="scientific">Yoonia sediminilitoris</name>
    <dbReference type="NCBI Taxonomy" id="1286148"/>
    <lineage>
        <taxon>Bacteria</taxon>
        <taxon>Pseudomonadati</taxon>
        <taxon>Pseudomonadota</taxon>
        <taxon>Alphaproteobacteria</taxon>
        <taxon>Rhodobacterales</taxon>
        <taxon>Paracoccaceae</taxon>
        <taxon>Yoonia</taxon>
    </lineage>
</organism>
<dbReference type="GO" id="GO:0005886">
    <property type="term" value="C:plasma membrane"/>
    <property type="evidence" value="ECO:0007669"/>
    <property type="project" value="UniProtKB-SubCell"/>
</dbReference>
<dbReference type="InterPro" id="IPR003004">
    <property type="entry name" value="GspF/PilC"/>
</dbReference>
<gene>
    <name evidence="9" type="ORF">C8N45_10266</name>
</gene>
<keyword evidence="3" id="KW-1003">Cell membrane</keyword>
<evidence type="ECO:0000256" key="1">
    <source>
        <dbReference type="ARBA" id="ARBA00004651"/>
    </source>
</evidence>
<feature type="transmembrane region" description="Helical" evidence="7">
    <location>
        <begin position="384"/>
        <end position="411"/>
    </location>
</feature>
<dbReference type="Pfam" id="PF00482">
    <property type="entry name" value="T2SSF"/>
    <property type="match status" value="2"/>
</dbReference>
<sequence>MARQDRGKRAEMPLYRYSARRLTGEKVTGEDAAGSVAALSSQLSGEGLLLVDAKPVGSRLSWSIGRGGTVKLGALMTFIRELRALISAGMPVARALSHLEDRKDDPVLAAAVASVRTRVERGAALDAAMAEHPLVFDRLTQATVRAGTASGNLDGALERLLSFLAIRHQLQRKIRQAMIYPIFLLVLLAVVLAVLMLFVLPRFSDLYLEFGADLPLPTQILMTAVEVAPVVIPALVLGVVGVILLGRFWLRVPSRRMVFDRLRLALPVSGQVRRNLGLVQVSFMMAMLLSAGMTLREALRMTADSLSNADQQTRLAQVGEAINQGQSLRDSLAQTGLYPALSQSLLAAGEQAGDLDRMFAEVAALHQEALDDRLGRVIALIEPAMMLLVGIVLGGVIVAVYLPIFGISTVVQ</sequence>
<dbReference type="EMBL" id="QBUD01000002">
    <property type="protein sequence ID" value="PUB17056.1"/>
    <property type="molecule type" value="Genomic_DNA"/>
</dbReference>
<comment type="subcellular location">
    <subcellularLocation>
        <location evidence="1">Cell membrane</location>
        <topology evidence="1">Multi-pass membrane protein</topology>
    </subcellularLocation>
</comment>
<reference evidence="9 10" key="1">
    <citation type="submission" date="2018-04" db="EMBL/GenBank/DDBJ databases">
        <title>Genomic Encyclopedia of Archaeal and Bacterial Type Strains, Phase II (KMG-II): from individual species to whole genera.</title>
        <authorList>
            <person name="Goeker M."/>
        </authorList>
    </citation>
    <scope>NUCLEOTIDE SEQUENCE [LARGE SCALE GENOMIC DNA]</scope>
    <source>
        <strain evidence="9 10">DSM 29955</strain>
    </source>
</reference>
<comment type="caution">
    <text evidence="9">The sequence shown here is derived from an EMBL/GenBank/DDBJ whole genome shotgun (WGS) entry which is preliminary data.</text>
</comment>
<feature type="transmembrane region" description="Helical" evidence="7">
    <location>
        <begin position="220"/>
        <end position="250"/>
    </location>
</feature>
<keyword evidence="6 7" id="KW-0472">Membrane</keyword>
<keyword evidence="10" id="KW-1185">Reference proteome</keyword>
<feature type="transmembrane region" description="Helical" evidence="7">
    <location>
        <begin position="177"/>
        <end position="200"/>
    </location>
</feature>
<feature type="domain" description="Type II secretion system protein GspF" evidence="8">
    <location>
        <begin position="285"/>
        <end position="403"/>
    </location>
</feature>
<keyword evidence="4 7" id="KW-0812">Transmembrane</keyword>
<evidence type="ECO:0000256" key="4">
    <source>
        <dbReference type="ARBA" id="ARBA00022692"/>
    </source>
</evidence>
<dbReference type="InterPro" id="IPR018076">
    <property type="entry name" value="T2SS_GspF_dom"/>
</dbReference>
<proteinExistence type="inferred from homology"/>
<evidence type="ECO:0000256" key="2">
    <source>
        <dbReference type="ARBA" id="ARBA00005745"/>
    </source>
</evidence>
<accession>A0A2T6KLH5</accession>
<evidence type="ECO:0000259" key="8">
    <source>
        <dbReference type="Pfam" id="PF00482"/>
    </source>
</evidence>
<evidence type="ECO:0000313" key="10">
    <source>
        <dbReference type="Proteomes" id="UP000244523"/>
    </source>
</evidence>
<dbReference type="PANTHER" id="PTHR30012">
    <property type="entry name" value="GENERAL SECRETION PATHWAY PROTEIN"/>
    <property type="match status" value="1"/>
</dbReference>
<dbReference type="InterPro" id="IPR042094">
    <property type="entry name" value="T2SS_GspF_sf"/>
</dbReference>
<name>A0A2T6KLH5_9RHOB</name>
<evidence type="ECO:0000256" key="5">
    <source>
        <dbReference type="ARBA" id="ARBA00022989"/>
    </source>
</evidence>
<evidence type="ECO:0000256" key="7">
    <source>
        <dbReference type="SAM" id="Phobius"/>
    </source>
</evidence>
<evidence type="ECO:0000256" key="3">
    <source>
        <dbReference type="ARBA" id="ARBA00022475"/>
    </source>
</evidence>
<protein>
    <submittedName>
        <fullName evidence="9">Type IV pilus assembly protein PilC</fullName>
    </submittedName>
</protein>
<evidence type="ECO:0000313" key="9">
    <source>
        <dbReference type="EMBL" id="PUB17056.1"/>
    </source>
</evidence>
<keyword evidence="5 7" id="KW-1133">Transmembrane helix</keyword>
<feature type="domain" description="Type II secretion system protein GspF" evidence="8">
    <location>
        <begin position="78"/>
        <end position="201"/>
    </location>
</feature>
<dbReference type="AlphaFoldDB" id="A0A2T6KLH5"/>